<organism evidence="19 20">
    <name type="scientific">Caldicoprobacter faecalis</name>
    <dbReference type="NCBI Taxonomy" id="937334"/>
    <lineage>
        <taxon>Bacteria</taxon>
        <taxon>Bacillati</taxon>
        <taxon>Bacillota</taxon>
        <taxon>Clostridia</taxon>
        <taxon>Caldicoprobacterales</taxon>
        <taxon>Caldicoprobacteraceae</taxon>
        <taxon>Caldicoprobacter</taxon>
    </lineage>
</organism>
<dbReference type="NCBIfam" id="TIGR00088">
    <property type="entry name" value="trmD"/>
    <property type="match status" value="1"/>
</dbReference>
<dbReference type="RefSeq" id="WP_092282063.1">
    <property type="nucleotide sequence ID" value="NZ_FOXR01000006.1"/>
</dbReference>
<dbReference type="GO" id="GO:0052906">
    <property type="term" value="F:tRNA (guanine(37)-N1)-methyltransferase activity"/>
    <property type="evidence" value="ECO:0007669"/>
    <property type="project" value="UniProtKB-UniRule"/>
</dbReference>
<feature type="domain" description="tRNA methyltransferase TRMD/TRM10-type" evidence="18">
    <location>
        <begin position="1"/>
        <end position="226"/>
    </location>
</feature>
<evidence type="ECO:0000256" key="14">
    <source>
        <dbReference type="ARBA" id="ARBA00047783"/>
    </source>
</evidence>
<evidence type="ECO:0000256" key="17">
    <source>
        <dbReference type="RuleBase" id="RU003464"/>
    </source>
</evidence>
<keyword evidence="9 15" id="KW-0808">Transferase</keyword>
<accession>A0A1I5U3M7</accession>
<feature type="binding site" evidence="15 16">
    <location>
        <position position="114"/>
    </location>
    <ligand>
        <name>S-adenosyl-L-methionine</name>
        <dbReference type="ChEBI" id="CHEBI:59789"/>
    </ligand>
</feature>
<keyword evidence="7 15" id="KW-0963">Cytoplasm</keyword>
<dbReference type="NCBIfam" id="NF000648">
    <property type="entry name" value="PRK00026.1"/>
    <property type="match status" value="1"/>
</dbReference>
<reference evidence="19 20" key="1">
    <citation type="submission" date="2016-10" db="EMBL/GenBank/DDBJ databases">
        <authorList>
            <person name="de Groot N.N."/>
        </authorList>
    </citation>
    <scope>NUCLEOTIDE SEQUENCE [LARGE SCALE GENOMIC DNA]</scope>
    <source>
        <strain evidence="19 20">DSM 20678</strain>
    </source>
</reference>
<evidence type="ECO:0000256" key="2">
    <source>
        <dbReference type="ARBA" id="ARBA00004496"/>
    </source>
</evidence>
<evidence type="ECO:0000256" key="12">
    <source>
        <dbReference type="ARBA" id="ARBA00029736"/>
    </source>
</evidence>
<dbReference type="PIRSF" id="PIRSF000386">
    <property type="entry name" value="tRNA_mtase"/>
    <property type="match status" value="1"/>
</dbReference>
<dbReference type="GO" id="GO:0005829">
    <property type="term" value="C:cytosol"/>
    <property type="evidence" value="ECO:0007669"/>
    <property type="project" value="TreeGrafter"/>
</dbReference>
<comment type="function">
    <text evidence="1 15 17">Specifically methylates guanosine-37 in various tRNAs.</text>
</comment>
<evidence type="ECO:0000256" key="13">
    <source>
        <dbReference type="ARBA" id="ARBA00033392"/>
    </source>
</evidence>
<gene>
    <name evidence="15" type="primary">trmD</name>
    <name evidence="19" type="ORF">SAMN05444406_10617</name>
</gene>
<dbReference type="InterPro" id="IPR016009">
    <property type="entry name" value="tRNA_MeTrfase_TRMD/TRM10"/>
</dbReference>
<evidence type="ECO:0000259" key="18">
    <source>
        <dbReference type="Pfam" id="PF01746"/>
    </source>
</evidence>
<dbReference type="Pfam" id="PF01746">
    <property type="entry name" value="tRNA_m1G_MT"/>
    <property type="match status" value="1"/>
</dbReference>
<evidence type="ECO:0000256" key="10">
    <source>
        <dbReference type="ARBA" id="ARBA00022691"/>
    </source>
</evidence>
<evidence type="ECO:0000313" key="19">
    <source>
        <dbReference type="EMBL" id="SFP89938.1"/>
    </source>
</evidence>
<dbReference type="PANTHER" id="PTHR46417:SF1">
    <property type="entry name" value="TRNA (GUANINE-N(1)-)-METHYLTRANSFERASE"/>
    <property type="match status" value="1"/>
</dbReference>
<dbReference type="PANTHER" id="PTHR46417">
    <property type="entry name" value="TRNA (GUANINE-N(1)-)-METHYLTRANSFERASE"/>
    <property type="match status" value="1"/>
</dbReference>
<dbReference type="EMBL" id="FOXR01000006">
    <property type="protein sequence ID" value="SFP89938.1"/>
    <property type="molecule type" value="Genomic_DNA"/>
</dbReference>
<proteinExistence type="inferred from homology"/>
<feature type="binding site" evidence="15 16">
    <location>
        <begin position="134"/>
        <end position="139"/>
    </location>
    <ligand>
        <name>S-adenosyl-L-methionine</name>
        <dbReference type="ChEBI" id="CHEBI:59789"/>
    </ligand>
</feature>
<protein>
    <recommendedName>
        <fullName evidence="6 15">tRNA (guanine-N(1)-)-methyltransferase</fullName>
        <ecNumber evidence="5 15">2.1.1.228</ecNumber>
    </recommendedName>
    <alternativeName>
        <fullName evidence="12 15">M1G-methyltransferase</fullName>
    </alternativeName>
    <alternativeName>
        <fullName evidence="13 15">tRNA [GM37] methyltransferase</fullName>
    </alternativeName>
</protein>
<dbReference type="CDD" id="cd18080">
    <property type="entry name" value="TrmD-like"/>
    <property type="match status" value="1"/>
</dbReference>
<evidence type="ECO:0000313" key="20">
    <source>
        <dbReference type="Proteomes" id="UP000198577"/>
    </source>
</evidence>
<evidence type="ECO:0000256" key="4">
    <source>
        <dbReference type="ARBA" id="ARBA00011738"/>
    </source>
</evidence>
<comment type="similarity">
    <text evidence="3 15 17">Belongs to the RNA methyltransferase TrmD family.</text>
</comment>
<dbReference type="InterPro" id="IPR002649">
    <property type="entry name" value="tRNA_m1G_MeTrfase_TrmD"/>
</dbReference>
<comment type="subcellular location">
    <subcellularLocation>
        <location evidence="2 15 17">Cytoplasm</location>
    </subcellularLocation>
</comment>
<dbReference type="Gene3D" id="1.10.1270.20">
    <property type="entry name" value="tRNA(m1g37)methyltransferase, domain 2"/>
    <property type="match status" value="1"/>
</dbReference>
<dbReference type="EC" id="2.1.1.228" evidence="5 15"/>
<keyword evidence="10 15" id="KW-0949">S-adenosyl-L-methionine</keyword>
<dbReference type="FunFam" id="1.10.1270.20:FF:000001">
    <property type="entry name" value="tRNA (guanine-N(1)-)-methyltransferase"/>
    <property type="match status" value="1"/>
</dbReference>
<evidence type="ECO:0000256" key="3">
    <source>
        <dbReference type="ARBA" id="ARBA00007630"/>
    </source>
</evidence>
<dbReference type="FunFam" id="3.40.1280.10:FF:000001">
    <property type="entry name" value="tRNA (guanine-N(1)-)-methyltransferase"/>
    <property type="match status" value="1"/>
</dbReference>
<comment type="subunit">
    <text evidence="4 15 17">Homodimer.</text>
</comment>
<dbReference type="AlphaFoldDB" id="A0A1I5U3M7"/>
<dbReference type="InterPro" id="IPR029028">
    <property type="entry name" value="Alpha/beta_knot_MTases"/>
</dbReference>
<evidence type="ECO:0000256" key="5">
    <source>
        <dbReference type="ARBA" id="ARBA00012807"/>
    </source>
</evidence>
<sequence>MKIDVLTLFPDMFIPMLSSSIIGRAVENGLLKVNLYNIRDFAKNKHKQVDDYPYGGGHGMILAPQPLFDALYHVLESCQDSKPKVILMSPQGKVLNQELAKQLAQEQHMVIICGHYEGVDQRVIDKFVDLEVSIGDYVLTGGELPAMVLIDCVARLIPGVVGNPESTKDESFARGLLEYPQYTRPYNYEGYTVPDVLLSGNHQEISRWRLKESLRNTLKKRPDLLERAELSPYEIELLKEVKQEMEGS</sequence>
<evidence type="ECO:0000256" key="8">
    <source>
        <dbReference type="ARBA" id="ARBA00022603"/>
    </source>
</evidence>
<dbReference type="STRING" id="937334.SAMN05444406_10617"/>
<evidence type="ECO:0000256" key="7">
    <source>
        <dbReference type="ARBA" id="ARBA00022490"/>
    </source>
</evidence>
<keyword evidence="8 15" id="KW-0489">Methyltransferase</keyword>
<dbReference type="Proteomes" id="UP000198577">
    <property type="component" value="Unassembled WGS sequence"/>
</dbReference>
<evidence type="ECO:0000256" key="16">
    <source>
        <dbReference type="PIRSR" id="PIRSR000386-1"/>
    </source>
</evidence>
<evidence type="ECO:0000256" key="1">
    <source>
        <dbReference type="ARBA" id="ARBA00002634"/>
    </source>
</evidence>
<evidence type="ECO:0000256" key="11">
    <source>
        <dbReference type="ARBA" id="ARBA00022694"/>
    </source>
</evidence>
<keyword evidence="11 15" id="KW-0819">tRNA processing</keyword>
<comment type="catalytic activity">
    <reaction evidence="14 15 17">
        <text>guanosine(37) in tRNA + S-adenosyl-L-methionine = N(1)-methylguanosine(37) in tRNA + S-adenosyl-L-homocysteine + H(+)</text>
        <dbReference type="Rhea" id="RHEA:36899"/>
        <dbReference type="Rhea" id="RHEA-COMP:10145"/>
        <dbReference type="Rhea" id="RHEA-COMP:10147"/>
        <dbReference type="ChEBI" id="CHEBI:15378"/>
        <dbReference type="ChEBI" id="CHEBI:57856"/>
        <dbReference type="ChEBI" id="CHEBI:59789"/>
        <dbReference type="ChEBI" id="CHEBI:73542"/>
        <dbReference type="ChEBI" id="CHEBI:74269"/>
        <dbReference type="EC" id="2.1.1.228"/>
    </reaction>
</comment>
<dbReference type="OrthoDB" id="9807416at2"/>
<dbReference type="Gene3D" id="3.40.1280.10">
    <property type="match status" value="1"/>
</dbReference>
<evidence type="ECO:0000256" key="6">
    <source>
        <dbReference type="ARBA" id="ARBA00014679"/>
    </source>
</evidence>
<dbReference type="HAMAP" id="MF_00605">
    <property type="entry name" value="TrmD"/>
    <property type="match status" value="1"/>
</dbReference>
<evidence type="ECO:0000256" key="9">
    <source>
        <dbReference type="ARBA" id="ARBA00022679"/>
    </source>
</evidence>
<dbReference type="GO" id="GO:0002939">
    <property type="term" value="P:tRNA N1-guanine methylation"/>
    <property type="evidence" value="ECO:0007669"/>
    <property type="project" value="TreeGrafter"/>
</dbReference>
<keyword evidence="20" id="KW-1185">Reference proteome</keyword>
<evidence type="ECO:0000256" key="15">
    <source>
        <dbReference type="HAMAP-Rule" id="MF_00605"/>
    </source>
</evidence>
<dbReference type="SUPFAM" id="SSF75217">
    <property type="entry name" value="alpha/beta knot"/>
    <property type="match status" value="1"/>
</dbReference>
<dbReference type="InterPro" id="IPR023148">
    <property type="entry name" value="tRNA_m1G_MeTrfase_C_sf"/>
</dbReference>
<dbReference type="InterPro" id="IPR029026">
    <property type="entry name" value="tRNA_m1G_MTases_N"/>
</dbReference>
<name>A0A1I5U3M7_9FIRM</name>